<keyword evidence="1" id="KW-0460">Magnesium</keyword>
<feature type="non-terminal residue" evidence="3">
    <location>
        <position position="136"/>
    </location>
</feature>
<feature type="domain" description="PIN" evidence="2">
    <location>
        <begin position="5"/>
        <end position="126"/>
    </location>
</feature>
<gene>
    <name evidence="3" type="ORF">UT63_C0036G0009</name>
</gene>
<evidence type="ECO:0000313" key="3">
    <source>
        <dbReference type="EMBL" id="KKR32650.1"/>
    </source>
</evidence>
<name>A0A0G0SD75_9BACT</name>
<evidence type="ECO:0000313" key="4">
    <source>
        <dbReference type="Proteomes" id="UP000034539"/>
    </source>
</evidence>
<dbReference type="InterPro" id="IPR029060">
    <property type="entry name" value="PIN-like_dom_sf"/>
</dbReference>
<dbReference type="Pfam" id="PF01850">
    <property type="entry name" value="PIN"/>
    <property type="match status" value="1"/>
</dbReference>
<dbReference type="PANTHER" id="PTHR35901">
    <property type="entry name" value="RIBONUCLEASE VAPC3"/>
    <property type="match status" value="1"/>
</dbReference>
<dbReference type="AlphaFoldDB" id="A0A0G0SD75"/>
<dbReference type="Proteomes" id="UP000034539">
    <property type="component" value="Unassembled WGS sequence"/>
</dbReference>
<dbReference type="CDD" id="cd09873">
    <property type="entry name" value="PIN_Pae0151-like"/>
    <property type="match status" value="1"/>
</dbReference>
<dbReference type="EMBL" id="LBXN01000036">
    <property type="protein sequence ID" value="KKR32650.1"/>
    <property type="molecule type" value="Genomic_DNA"/>
</dbReference>
<evidence type="ECO:0000256" key="1">
    <source>
        <dbReference type="ARBA" id="ARBA00022842"/>
    </source>
</evidence>
<proteinExistence type="predicted"/>
<sequence length="136" mass="15686">MKKAVVVDSSVAVKWVNSRDEKYLPQSDKILRDFQNDKLEIFAPELVKYEVGNALLYKGMDRVQTENSFSAFYNIPVNYIPLDPELAYETIMIAREAQITFYDAAFLSLARKLKAKLITDNPKHQKKVKGWKVKVV</sequence>
<dbReference type="InterPro" id="IPR002716">
    <property type="entry name" value="PIN_dom"/>
</dbReference>
<dbReference type="InterPro" id="IPR051619">
    <property type="entry name" value="TypeII_TA_RNase_PINc/VapC"/>
</dbReference>
<comment type="caution">
    <text evidence="3">The sequence shown here is derived from an EMBL/GenBank/DDBJ whole genome shotgun (WGS) entry which is preliminary data.</text>
</comment>
<organism evidence="3 4">
    <name type="scientific">Candidatus Gottesmanbacteria bacterium GW2011_GWC2_39_8</name>
    <dbReference type="NCBI Taxonomy" id="1618450"/>
    <lineage>
        <taxon>Bacteria</taxon>
        <taxon>Candidatus Gottesmaniibacteriota</taxon>
    </lineage>
</organism>
<reference evidence="3 4" key="1">
    <citation type="journal article" date="2015" name="Nature">
        <title>rRNA introns, odd ribosomes, and small enigmatic genomes across a large radiation of phyla.</title>
        <authorList>
            <person name="Brown C.T."/>
            <person name="Hug L.A."/>
            <person name="Thomas B.C."/>
            <person name="Sharon I."/>
            <person name="Castelle C.J."/>
            <person name="Singh A."/>
            <person name="Wilkins M.J."/>
            <person name="Williams K.H."/>
            <person name="Banfield J.F."/>
        </authorList>
    </citation>
    <scope>NUCLEOTIDE SEQUENCE [LARGE SCALE GENOMIC DNA]</scope>
</reference>
<protein>
    <recommendedName>
        <fullName evidence="2">PIN domain-containing protein</fullName>
    </recommendedName>
</protein>
<dbReference type="SUPFAM" id="SSF88723">
    <property type="entry name" value="PIN domain-like"/>
    <property type="match status" value="1"/>
</dbReference>
<dbReference type="Gene3D" id="3.40.50.1010">
    <property type="entry name" value="5'-nuclease"/>
    <property type="match status" value="1"/>
</dbReference>
<accession>A0A0G0SD75</accession>
<evidence type="ECO:0000259" key="2">
    <source>
        <dbReference type="Pfam" id="PF01850"/>
    </source>
</evidence>
<dbReference type="InterPro" id="IPR044153">
    <property type="entry name" value="PIN_Pae0151-like"/>
</dbReference>
<dbReference type="PANTHER" id="PTHR35901:SF1">
    <property type="entry name" value="EXONUCLEASE VAPC9"/>
    <property type="match status" value="1"/>
</dbReference>